<accession>A0A5B8N0G8</accession>
<dbReference type="Proteomes" id="UP000316726">
    <property type="component" value="Chromosome 17"/>
</dbReference>
<evidence type="ECO:0000313" key="3">
    <source>
        <dbReference type="Proteomes" id="UP000316726"/>
    </source>
</evidence>
<feature type="region of interest" description="Disordered" evidence="1">
    <location>
        <begin position="1"/>
        <end position="30"/>
    </location>
</feature>
<evidence type="ECO:0000313" key="2">
    <source>
        <dbReference type="EMBL" id="QDZ25395.1"/>
    </source>
</evidence>
<dbReference type="InterPro" id="IPR036322">
    <property type="entry name" value="WD40_repeat_dom_sf"/>
</dbReference>
<reference evidence="2 3" key="1">
    <citation type="submission" date="2018-07" db="EMBL/GenBank/DDBJ databases">
        <title>The complete nuclear genome of the prasinophyte Chloropicon primus (CCMP1205).</title>
        <authorList>
            <person name="Pombert J.-F."/>
            <person name="Otis C."/>
            <person name="Turmel M."/>
            <person name="Lemieux C."/>
        </authorList>
    </citation>
    <scope>NUCLEOTIDE SEQUENCE [LARGE SCALE GENOMIC DNA]</scope>
    <source>
        <strain evidence="2 3">CCMP1205</strain>
    </source>
</reference>
<gene>
    <name evidence="2" type="ORF">A3770_17p79130</name>
</gene>
<dbReference type="SUPFAM" id="SSF50978">
    <property type="entry name" value="WD40 repeat-like"/>
    <property type="match status" value="1"/>
</dbReference>
<evidence type="ECO:0000256" key="1">
    <source>
        <dbReference type="SAM" id="MobiDB-lite"/>
    </source>
</evidence>
<sequence>MSSRQHGEFLDFEGKGGEEGSGRGLEGQESPTEEMFLDLFDAFLGYQATALPQSAGAAELGVTHVGGGAGIGYSFQSGQYVDSRTVQMSRRITAVATHTVSDKVYSSGGGESEDAQQASEEKCEVIVVAASDLLNNHLAFCTHASGDLGGRKWHVIPWKRGSAHSIVSLGFNSDGTRLLVANARGMHVLDTDQITRNVVRAWRRRKAAAAERKSPNKAAGVGMSNGGKDIAPDTPQATGPTWSWAQKSAGAGDNDEFPSSPGAAGRAEQKQSTGNDRRRSKCAGSEEAVCLMRNSQSKIVACLCWKRSGDGAEVACAVARNGQVTMYDLESNAQLCQQELEEPTKFDLTAPATASSTSSVRKVFHIRAHGYQSLLLCTSPQGGGPFYSLLLECADPVGSVGGYEALPEAAILKEFQVKELGENVFGVTPGRSGIQLSVHKMKQTAIVACHDTVLNTLELYDVDTPEMAVFLHNLPPATLQLIVSDVLIFAIHGPHRALEEGKSNGGAVSASGAAGALFNSFDWIGIEDSSMSTSHYFVSIISRFIADPEKGRGQKPMNLVLQQLPFPSERGKANKPLGAQVMAAECSAAILLWTDTSAFVCSLRQNPESLFFKLLDTPDNGAEVPKKAELVALSLRLDILRLYKQAASNALKRKKFSQANLYFVLAGLSELDIACELLAAQCPGRALSMLKKFNTSSDEKARVLKHAAIAMNLMQKMAQTGENVASDAASAAAAAIADWALVCCRGGDKRKRAKGEKSFRLMVSAAILAGIMGANKSEVGATLDEDSMSCLLEIHDNDFASMLKSMMETGAVSNLPFVTEEDLVSLLTRDVTVEAKLTNTSSFSLGSCERTVSALFAMQARLDSGNQNDGERSRLQDNLQRILASSNGGTLDRAWALPVCIAWNNTGAASGLLRSSGCLESAIVCRLLEISESMSGKEASKAAEEEHCEAVLELVRLCKEITLPSKCIKCLYFLLVYWHGANLPVDVLEKGILTNGLLKKDFCNHFLSAEKLLAQHISEKSPSGPPVFFSGKFLWDVAQKSCTEDLQRKVAHKSWSKIKKSLVGGSSSTNASRKIVVSGADLRRAGRGQLVVFSCGHHFTEREFREKIIPSLSAALEHLPRLLPLTSKLLLKAYQGPTFHLSCPVCSYNTIAAKFAKPALAPSKWL</sequence>
<feature type="compositionally biased region" description="Basic and acidic residues" evidence="1">
    <location>
        <begin position="1"/>
        <end position="21"/>
    </location>
</feature>
<feature type="compositionally biased region" description="Polar residues" evidence="1">
    <location>
        <begin position="235"/>
        <end position="246"/>
    </location>
</feature>
<name>A0A5B8N0G8_9CHLO</name>
<keyword evidence="3" id="KW-1185">Reference proteome</keyword>
<protein>
    <submittedName>
        <fullName evidence="2">Uncharacterized protein</fullName>
    </submittedName>
</protein>
<feature type="region of interest" description="Disordered" evidence="1">
    <location>
        <begin position="206"/>
        <end position="280"/>
    </location>
</feature>
<proteinExistence type="predicted"/>
<organism evidence="2 3">
    <name type="scientific">Chloropicon primus</name>
    <dbReference type="NCBI Taxonomy" id="1764295"/>
    <lineage>
        <taxon>Eukaryota</taxon>
        <taxon>Viridiplantae</taxon>
        <taxon>Chlorophyta</taxon>
        <taxon>Chloropicophyceae</taxon>
        <taxon>Chloropicales</taxon>
        <taxon>Chloropicaceae</taxon>
        <taxon>Chloropicon</taxon>
    </lineage>
</organism>
<dbReference type="EMBL" id="CP031050">
    <property type="protein sequence ID" value="QDZ25395.1"/>
    <property type="molecule type" value="Genomic_DNA"/>
</dbReference>
<dbReference type="AlphaFoldDB" id="A0A5B8N0G8"/>